<evidence type="ECO:0000256" key="3">
    <source>
        <dbReference type="RuleBase" id="RU363019"/>
    </source>
</evidence>
<dbReference type="PANTHER" id="PTHR45625:SF4">
    <property type="entry name" value="PEPTIDYLPROLYL ISOMERASE DOMAIN AND WD REPEAT-CONTAINING PROTEIN 1"/>
    <property type="match status" value="1"/>
</dbReference>
<feature type="domain" description="PPIase cyclophilin-type" evidence="5">
    <location>
        <begin position="41"/>
        <end position="195"/>
    </location>
</feature>
<feature type="transmembrane region" description="Helical" evidence="4">
    <location>
        <begin position="6"/>
        <end position="24"/>
    </location>
</feature>
<dbReference type="GO" id="GO:0006457">
    <property type="term" value="P:protein folding"/>
    <property type="evidence" value="ECO:0007669"/>
    <property type="project" value="InterPro"/>
</dbReference>
<comment type="caution">
    <text evidence="6">The sequence shown here is derived from an EMBL/GenBank/DDBJ whole genome shotgun (WGS) entry which is preliminary data.</text>
</comment>
<keyword evidence="4" id="KW-1133">Transmembrane helix</keyword>
<dbReference type="AlphaFoldDB" id="A0A0G1T4S3"/>
<comment type="similarity">
    <text evidence="3">Belongs to the cyclophilin-type PPIase family.</text>
</comment>
<dbReference type="Pfam" id="PF00160">
    <property type="entry name" value="Pro_isomerase"/>
    <property type="match status" value="1"/>
</dbReference>
<gene>
    <name evidence="6" type="ORF">UY02_C0012G0005</name>
</gene>
<dbReference type="InterPro" id="IPR044666">
    <property type="entry name" value="Cyclophilin_A-like"/>
</dbReference>
<comment type="function">
    <text evidence="3">PPIases accelerate the folding of proteins. It catalyzes the cis-trans isomerization of proline imidic peptide bonds in oligopeptides.</text>
</comment>
<evidence type="ECO:0000259" key="5">
    <source>
        <dbReference type="PROSITE" id="PS50072"/>
    </source>
</evidence>
<dbReference type="PROSITE" id="PS00170">
    <property type="entry name" value="CSA_PPIASE_1"/>
    <property type="match status" value="1"/>
</dbReference>
<name>A0A0G1T4S3_9BACT</name>
<evidence type="ECO:0000256" key="1">
    <source>
        <dbReference type="ARBA" id="ARBA00023110"/>
    </source>
</evidence>
<dbReference type="InterPro" id="IPR029000">
    <property type="entry name" value="Cyclophilin-like_dom_sf"/>
</dbReference>
<dbReference type="PATRIC" id="fig|1618655.3.peg.292"/>
<keyword evidence="1 3" id="KW-0697">Rotamase</keyword>
<keyword evidence="2 3" id="KW-0413">Isomerase</keyword>
<dbReference type="CDD" id="cd00317">
    <property type="entry name" value="cyclophilin"/>
    <property type="match status" value="1"/>
</dbReference>
<dbReference type="SUPFAM" id="SSF50891">
    <property type="entry name" value="Cyclophilin-like"/>
    <property type="match status" value="1"/>
</dbReference>
<dbReference type="PRINTS" id="PR00153">
    <property type="entry name" value="CSAPPISMRASE"/>
</dbReference>
<dbReference type="Proteomes" id="UP000034682">
    <property type="component" value="Unassembled WGS sequence"/>
</dbReference>
<accession>A0A0G1T4S3</accession>
<proteinExistence type="inferred from homology"/>
<sequence>MTIKTASVILALAAIVGLGIYFLVPKGEEIAKTDQPGTVNQMSTATLKTNHGIIKIKFYSDDAPKTVANFISLAQRGFYNGLTFHRVIKDFMVQGGDPKGNGTGGPGYQFEDELNPSTPSAREGYVKGVMAMANAGPNTNGSQFFIMVNDVPLPYSYTIFGKVVEGQEVAYEISKLPTDGNDKPLTPVVIDSVTLE</sequence>
<dbReference type="GO" id="GO:0003755">
    <property type="term" value="F:peptidyl-prolyl cis-trans isomerase activity"/>
    <property type="evidence" value="ECO:0007669"/>
    <property type="project" value="UniProtKB-UniRule"/>
</dbReference>
<dbReference type="InterPro" id="IPR020892">
    <property type="entry name" value="Cyclophilin-type_PPIase_CS"/>
</dbReference>
<dbReference type="EC" id="5.2.1.8" evidence="3"/>
<protein>
    <recommendedName>
        <fullName evidence="3">Peptidyl-prolyl cis-trans isomerase</fullName>
        <shortName evidence="3">PPIase</shortName>
        <ecNumber evidence="3">5.2.1.8</ecNumber>
    </recommendedName>
</protein>
<keyword evidence="4" id="KW-0812">Transmembrane</keyword>
<evidence type="ECO:0000256" key="2">
    <source>
        <dbReference type="ARBA" id="ARBA00023235"/>
    </source>
</evidence>
<dbReference type="PROSITE" id="PS50072">
    <property type="entry name" value="CSA_PPIASE_2"/>
    <property type="match status" value="1"/>
</dbReference>
<evidence type="ECO:0000313" key="7">
    <source>
        <dbReference type="Proteomes" id="UP000034682"/>
    </source>
</evidence>
<dbReference type="InterPro" id="IPR002130">
    <property type="entry name" value="Cyclophilin-type_PPIase_dom"/>
</dbReference>
<evidence type="ECO:0000256" key="4">
    <source>
        <dbReference type="SAM" id="Phobius"/>
    </source>
</evidence>
<dbReference type="Gene3D" id="2.40.100.10">
    <property type="entry name" value="Cyclophilin-like"/>
    <property type="match status" value="1"/>
</dbReference>
<dbReference type="PANTHER" id="PTHR45625">
    <property type="entry name" value="PEPTIDYL-PROLYL CIS-TRANS ISOMERASE-RELATED"/>
    <property type="match status" value="1"/>
</dbReference>
<keyword evidence="4" id="KW-0472">Membrane</keyword>
<dbReference type="EMBL" id="LCOK01000012">
    <property type="protein sequence ID" value="KKU76799.1"/>
    <property type="molecule type" value="Genomic_DNA"/>
</dbReference>
<reference evidence="6 7" key="1">
    <citation type="journal article" date="2015" name="Nature">
        <title>rRNA introns, odd ribosomes, and small enigmatic genomes across a large radiation of phyla.</title>
        <authorList>
            <person name="Brown C.T."/>
            <person name="Hug L.A."/>
            <person name="Thomas B.C."/>
            <person name="Sharon I."/>
            <person name="Castelle C.J."/>
            <person name="Singh A."/>
            <person name="Wilkins M.J."/>
            <person name="Williams K.H."/>
            <person name="Banfield J.F."/>
        </authorList>
    </citation>
    <scope>NUCLEOTIDE SEQUENCE [LARGE SCALE GENOMIC DNA]</scope>
</reference>
<evidence type="ECO:0000313" key="6">
    <source>
        <dbReference type="EMBL" id="KKU76799.1"/>
    </source>
</evidence>
<comment type="catalytic activity">
    <reaction evidence="3">
        <text>[protein]-peptidylproline (omega=180) = [protein]-peptidylproline (omega=0)</text>
        <dbReference type="Rhea" id="RHEA:16237"/>
        <dbReference type="Rhea" id="RHEA-COMP:10747"/>
        <dbReference type="Rhea" id="RHEA-COMP:10748"/>
        <dbReference type="ChEBI" id="CHEBI:83833"/>
        <dbReference type="ChEBI" id="CHEBI:83834"/>
        <dbReference type="EC" id="5.2.1.8"/>
    </reaction>
</comment>
<organism evidence="6 7">
    <name type="scientific">Candidatus Giovannonibacteria bacterium GW2011_GWB1_47_6b</name>
    <dbReference type="NCBI Taxonomy" id="1618655"/>
    <lineage>
        <taxon>Bacteria</taxon>
        <taxon>Candidatus Giovannoniibacteriota</taxon>
    </lineage>
</organism>